<proteinExistence type="inferred from homology"/>
<dbReference type="EMBL" id="SJOL01000512">
    <property type="protein sequence ID" value="TGZ75580.1"/>
    <property type="molecule type" value="Genomic_DNA"/>
</dbReference>
<dbReference type="PANTHER" id="PTHR12609">
    <property type="entry name" value="MICROTUBULE ASSOCIATED PROTEIN XMAP215"/>
    <property type="match status" value="1"/>
</dbReference>
<comment type="subcellular location">
    <subcellularLocation>
        <location evidence="1">Cytoplasm</location>
        <location evidence="1">Cytoskeleton</location>
        <location evidence="1">Microtubule organizing center</location>
        <location evidence="1">Centrosome</location>
    </subcellularLocation>
</comment>
<dbReference type="Pfam" id="PF21041">
    <property type="entry name" value="XMAP215_CLASP_TOG"/>
    <property type="match status" value="2"/>
</dbReference>
<feature type="region of interest" description="Disordered" evidence="10">
    <location>
        <begin position="1443"/>
        <end position="1491"/>
    </location>
</feature>
<comment type="caution">
    <text evidence="12">The sequence shown here is derived from an EMBL/GenBank/DDBJ whole genome shotgun (WGS) entry which is preliminary data.</text>
</comment>
<feature type="region of interest" description="Disordered" evidence="10">
    <location>
        <begin position="492"/>
        <end position="583"/>
    </location>
</feature>
<dbReference type="InterPro" id="IPR011989">
    <property type="entry name" value="ARM-like"/>
</dbReference>
<reference evidence="12 13" key="1">
    <citation type="journal article" date="2019" name="BMC Genomics">
        <title>New insights from Opisthorchis felineus genome: update on genomics of the epidemiologically important liver flukes.</title>
        <authorList>
            <person name="Ershov N.I."/>
            <person name="Mordvinov V.A."/>
            <person name="Prokhortchouk E.B."/>
            <person name="Pakharukova M.Y."/>
            <person name="Gunbin K.V."/>
            <person name="Ustyantsev K."/>
            <person name="Genaev M.A."/>
            <person name="Blinov A.G."/>
            <person name="Mazur A."/>
            <person name="Boulygina E."/>
            <person name="Tsygankova S."/>
            <person name="Khrameeva E."/>
            <person name="Chekanov N."/>
            <person name="Fan G."/>
            <person name="Xiao A."/>
            <person name="Zhang H."/>
            <person name="Xu X."/>
            <person name="Yang H."/>
            <person name="Solovyev V."/>
            <person name="Lee S.M."/>
            <person name="Liu X."/>
            <person name="Afonnikov D.A."/>
            <person name="Skryabin K.G."/>
        </authorList>
    </citation>
    <scope>NUCLEOTIDE SEQUENCE [LARGE SCALE GENOMIC DNA]</scope>
    <source>
        <strain evidence="12">AK-0245</strain>
        <tissue evidence="12">Whole organism</tissue>
    </source>
</reference>
<feature type="domain" description="TOG" evidence="11">
    <location>
        <begin position="855"/>
        <end position="1101"/>
    </location>
</feature>
<dbReference type="Pfam" id="PF21040">
    <property type="entry name" value="CEP104-like_TOG"/>
    <property type="match status" value="2"/>
</dbReference>
<evidence type="ECO:0000256" key="8">
    <source>
        <dbReference type="ARBA" id="ARBA00025722"/>
    </source>
</evidence>
<feature type="compositionally biased region" description="Low complexity" evidence="10">
    <location>
        <begin position="1824"/>
        <end position="1833"/>
    </location>
</feature>
<name>A0A4S2MFN7_OPIFE</name>
<evidence type="ECO:0000256" key="1">
    <source>
        <dbReference type="ARBA" id="ARBA00004300"/>
    </source>
</evidence>
<evidence type="ECO:0000259" key="11">
    <source>
        <dbReference type="SMART" id="SM01349"/>
    </source>
</evidence>
<feature type="compositionally biased region" description="Low complexity" evidence="10">
    <location>
        <begin position="1160"/>
        <end position="1179"/>
    </location>
</feature>
<feature type="compositionally biased region" description="Low complexity" evidence="10">
    <location>
        <begin position="539"/>
        <end position="555"/>
    </location>
</feature>
<evidence type="ECO:0000256" key="3">
    <source>
        <dbReference type="ARBA" id="ARBA00022618"/>
    </source>
</evidence>
<feature type="region of interest" description="Disordered" evidence="10">
    <location>
        <begin position="234"/>
        <end position="259"/>
    </location>
</feature>
<feature type="compositionally biased region" description="Polar residues" evidence="10">
    <location>
        <begin position="2018"/>
        <end position="2031"/>
    </location>
</feature>
<dbReference type="InterPro" id="IPR034085">
    <property type="entry name" value="TOG"/>
</dbReference>
<dbReference type="InterPro" id="IPR016024">
    <property type="entry name" value="ARM-type_fold"/>
</dbReference>
<dbReference type="GO" id="GO:0051301">
    <property type="term" value="P:cell division"/>
    <property type="evidence" value="ECO:0007669"/>
    <property type="project" value="UniProtKB-KW"/>
</dbReference>
<evidence type="ECO:0000313" key="12">
    <source>
        <dbReference type="EMBL" id="TGZ75580.1"/>
    </source>
</evidence>
<feature type="compositionally biased region" description="Basic and acidic residues" evidence="10">
    <location>
        <begin position="492"/>
        <end position="512"/>
    </location>
</feature>
<evidence type="ECO:0000313" key="13">
    <source>
        <dbReference type="Proteomes" id="UP000308267"/>
    </source>
</evidence>
<keyword evidence="5" id="KW-0498">Mitosis</keyword>
<feature type="domain" description="TOG" evidence="11">
    <location>
        <begin position="267"/>
        <end position="501"/>
    </location>
</feature>
<feature type="domain" description="TOG" evidence="11">
    <location>
        <begin position="585"/>
        <end position="817"/>
    </location>
</feature>
<feature type="compositionally biased region" description="Low complexity" evidence="10">
    <location>
        <begin position="564"/>
        <end position="582"/>
    </location>
</feature>
<gene>
    <name evidence="12" type="ORF">CRM22_000290</name>
</gene>
<dbReference type="SMART" id="SM01349">
    <property type="entry name" value="TOG"/>
    <property type="match status" value="5"/>
</dbReference>
<dbReference type="FunFam" id="1.25.10.10:FF:000063">
    <property type="entry name" value="Putative cytoskeleton-associated protein 5"/>
    <property type="match status" value="1"/>
</dbReference>
<keyword evidence="3" id="KW-0132">Cell division</keyword>
<dbReference type="InterPro" id="IPR024395">
    <property type="entry name" value="CLASP_N_dom"/>
</dbReference>
<evidence type="ECO:0000256" key="9">
    <source>
        <dbReference type="PROSITE-ProRule" id="PRU00103"/>
    </source>
</evidence>
<comment type="similarity">
    <text evidence="8">Belongs to the TOG/XMAP215 family.</text>
</comment>
<keyword evidence="13" id="KW-1185">Reference proteome</keyword>
<feature type="compositionally biased region" description="Low complexity" evidence="10">
    <location>
        <begin position="1451"/>
        <end position="1461"/>
    </location>
</feature>
<dbReference type="STRING" id="147828.A0A4S2MFN7"/>
<feature type="region of interest" description="Disordered" evidence="10">
    <location>
        <begin position="2009"/>
        <end position="2032"/>
    </location>
</feature>
<evidence type="ECO:0000256" key="2">
    <source>
        <dbReference type="ARBA" id="ARBA00022490"/>
    </source>
</evidence>
<dbReference type="SUPFAM" id="SSF48371">
    <property type="entry name" value="ARM repeat"/>
    <property type="match status" value="2"/>
</dbReference>
<evidence type="ECO:0000256" key="6">
    <source>
        <dbReference type="ARBA" id="ARBA00023212"/>
    </source>
</evidence>
<keyword evidence="2" id="KW-0963">Cytoplasm</keyword>
<protein>
    <recommendedName>
        <fullName evidence="11">TOG domain-containing protein</fullName>
    </recommendedName>
</protein>
<dbReference type="Pfam" id="PF12348">
    <property type="entry name" value="CLASP_N"/>
    <property type="match status" value="1"/>
</dbReference>
<accession>A0A4S2MFN7</accession>
<dbReference type="InterPro" id="IPR045110">
    <property type="entry name" value="XMAP215"/>
</dbReference>
<feature type="compositionally biased region" description="Basic and acidic residues" evidence="10">
    <location>
        <begin position="1465"/>
        <end position="1475"/>
    </location>
</feature>
<feature type="domain" description="TOG" evidence="11">
    <location>
        <begin position="1"/>
        <end position="227"/>
    </location>
</feature>
<dbReference type="FunFam" id="1.25.10.10:FF:000050">
    <property type="entry name" value="Cytoskeleton-associated protein 5 isoform X1"/>
    <property type="match status" value="1"/>
</dbReference>
<evidence type="ECO:0000256" key="4">
    <source>
        <dbReference type="ARBA" id="ARBA00022737"/>
    </source>
</evidence>
<dbReference type="InterPro" id="IPR021133">
    <property type="entry name" value="HEAT_type_2"/>
</dbReference>
<keyword evidence="7" id="KW-0131">Cell cycle</keyword>
<evidence type="ECO:0000256" key="10">
    <source>
        <dbReference type="SAM" id="MobiDB-lite"/>
    </source>
</evidence>
<dbReference type="GO" id="GO:0061863">
    <property type="term" value="F:microtubule plus end polymerase"/>
    <property type="evidence" value="ECO:0007669"/>
    <property type="project" value="InterPro"/>
</dbReference>
<dbReference type="PROSITE" id="PS50077">
    <property type="entry name" value="HEAT_REPEAT"/>
    <property type="match status" value="1"/>
</dbReference>
<keyword evidence="6" id="KW-0206">Cytoskeleton</keyword>
<dbReference type="GO" id="GO:0005813">
    <property type="term" value="C:centrosome"/>
    <property type="evidence" value="ECO:0007669"/>
    <property type="project" value="UniProtKB-SubCell"/>
</dbReference>
<dbReference type="GO" id="GO:0007051">
    <property type="term" value="P:spindle organization"/>
    <property type="evidence" value="ECO:0007669"/>
    <property type="project" value="InterPro"/>
</dbReference>
<evidence type="ECO:0000256" key="7">
    <source>
        <dbReference type="ARBA" id="ARBA00023306"/>
    </source>
</evidence>
<feature type="repeat" description="HEAT" evidence="9">
    <location>
        <begin position="1034"/>
        <end position="1071"/>
    </location>
</feature>
<dbReference type="FunFam" id="1.25.10.10:FF:000019">
    <property type="entry name" value="Cytoskeleton-associated protein 5"/>
    <property type="match status" value="1"/>
</dbReference>
<feature type="domain" description="TOG" evidence="11">
    <location>
        <begin position="1210"/>
        <end position="1450"/>
    </location>
</feature>
<feature type="region of interest" description="Disordered" evidence="10">
    <location>
        <begin position="1090"/>
        <end position="1191"/>
    </location>
</feature>
<organism evidence="12 13">
    <name type="scientific">Opisthorchis felineus</name>
    <dbReference type="NCBI Taxonomy" id="147828"/>
    <lineage>
        <taxon>Eukaryota</taxon>
        <taxon>Metazoa</taxon>
        <taxon>Spiralia</taxon>
        <taxon>Lophotrochozoa</taxon>
        <taxon>Platyhelminthes</taxon>
        <taxon>Trematoda</taxon>
        <taxon>Digenea</taxon>
        <taxon>Opisthorchiida</taxon>
        <taxon>Opisthorchiata</taxon>
        <taxon>Opisthorchiidae</taxon>
        <taxon>Opisthorchis</taxon>
    </lineage>
</organism>
<feature type="region of interest" description="Disordered" evidence="10">
    <location>
        <begin position="811"/>
        <end position="838"/>
    </location>
</feature>
<feature type="compositionally biased region" description="Polar residues" evidence="10">
    <location>
        <begin position="1834"/>
        <end position="1850"/>
    </location>
</feature>
<dbReference type="Proteomes" id="UP000308267">
    <property type="component" value="Unassembled WGS sequence"/>
</dbReference>
<dbReference type="GO" id="GO:0030951">
    <property type="term" value="P:establishment or maintenance of microtubule cytoskeleton polarity"/>
    <property type="evidence" value="ECO:0007669"/>
    <property type="project" value="InterPro"/>
</dbReference>
<dbReference type="GO" id="GO:0051010">
    <property type="term" value="F:microtubule plus-end binding"/>
    <property type="evidence" value="ECO:0007669"/>
    <property type="project" value="InterPro"/>
</dbReference>
<dbReference type="OrthoDB" id="205662at2759"/>
<dbReference type="GO" id="GO:0046785">
    <property type="term" value="P:microtubule polymerization"/>
    <property type="evidence" value="ECO:0007669"/>
    <property type="project" value="InterPro"/>
</dbReference>
<feature type="region of interest" description="Disordered" evidence="10">
    <location>
        <begin position="1823"/>
        <end position="1851"/>
    </location>
</feature>
<evidence type="ECO:0000256" key="5">
    <source>
        <dbReference type="ARBA" id="ARBA00022776"/>
    </source>
</evidence>
<keyword evidence="4" id="KW-0677">Repeat</keyword>
<dbReference type="Gene3D" id="1.25.10.10">
    <property type="entry name" value="Leucine-rich Repeat Variant"/>
    <property type="match status" value="5"/>
</dbReference>
<sequence>MADDNEWKKLPTLSKVQHQQWKARAEGYVEAQKLFTVQDSETAPVFNEYVGLIKTFVAEANAIAQESALDAVLAFLESAAIAPKCAPDVSAALVSKGLSSARAKSKDKAVECLLQLVEIERHEVVCDELIKGLSNKNPKLVVACLQTIRKVLNLFGPKVVQLKPLIKEFSRLFEDRDKNVREETKNLIVELYRWIGQGCKPLLTDLKPVVVSEINTLCENLPPEKPVPQRYLKSQKPKFDSTPVDTSGGGPTDSAGAPDQEQVDLEDLIAPVDVLSNIPSDYWTWITEKKWQTRQDALKALQKVVDVPRIQPGDFGELVKSLTHVVNKDTNVVLVTLATEILGQLANGLKKKYAPYAQHTVSICLGKFKERKPTLITALRTTIDTAMKSTTLDVVVEDVVSALQDKSPSIRAETALFLSRLFPRCTPAMLSKKLLKTLTVALCETSKDTSGDVRENSFAALGAAMRVVGAKSIEPFLGDLDALRMAKVKEHCEAPAPESKDGTGKGAGEDRPGTVSEQGKPVTKRPATAKPSSKDSGDDNAAAADAPSRPATAASVKRKPPAAKPTTAAAKATASAAPTIPTETLLSDEQCAQKASELFGEELPTQLGSADWKERNAAVQELQSRCNAIGLSDLPTQVVCRTLMRKPGLKDTNILVLRSRVELLQSVLDAAKSVSSNLSELLIPELLDKIGDAKLCELIKTLLTTLAERCDFPFVGTQILKAVNQLKNPRSQADTLNWLSQAIREFGMKLPPQDLIAALRSGLNATNPAVRQATISLAGSMHLFMGDPLRNLLADEKPAIVSLLSAEFEKNAGQKPPAPIRGQRSGTSGVAGQGDDDEVAEGVTEPATEEIDAESFLPRVDIRDKLTPNILEGLGSKAWKERQEALNQIQEILQSAKHIEGSSGGLQPTFNALAKVCSDANKILSKTSLTLLGEFGKALPKSDAAGYLKVVEPAILLCLGDSKVQNREAARAALCAWQSRVPFSALVEDEMISEALKLENPNLRAELLSWLTAALTDLPVNYRRQLPPNLTETLMPHVFAAMEDRNPEARKQAQLSLPQLIRVLGWDPIAKAAGRLKSTSKDTVMPHLEKARESVKDSIASKPAAETKKPTIRGGGGGAPSSKAESAPPSPPPEDSEDTTSPSAAPSARGSKKKPDPKKPASAASSKRPVAEEPPVVVPMQANKTAKAARLADEKKRKLLKWEFDTPTRDHVQQLNQLFAAAGTAPDLHALLFHTDFKQHLKGLDQLSRFLDTPEGEEATLVNIDLILRWIVLRFFETNPVVIGRCLDYVTKLFSQLSESGVSLTDHDVGTFLPFLVLKAGDSKDAVRQSVRGIFRVVVNLYPPIRLFAALANGMKSKINKTRQECIDEMGSLIERFGVNVCQPSVPVALKTISQQIGDRDSGVRTAALNALVSAYALVGEQLWKIIGNLSDKDRTMLEERIKRAGRQPMSSSSEPSEPVSARSTVDRRNRDPSDPRQPPEVARMAPKAAAPMSSCHQRALAMLNELGDLSPEKAPNMPQLNNLDADISDLFQPIELPTLKTHARQSVLNALLRTSPDTASAITMVVTAISSSDFLVSCHALAELDMVLRDDKWSLLVNHVNQILMLITMQLKQVTTRYFGDPTVSGDELRTLLRCHLATIDSLFQRTTLAREASRETLRELIQALLQVMIDERTTEIPDGENVIRAINSLCIRIIDAANGTRVLSAFIRLLHESVSNGNFTNRFTQSVMKTLWRITKGMESAENNYSFDVILLDCHHFLKAFPSASWKTRKSDVPIRTIKTLLHVMCRMQGPPILDLLETIPNKEDSELEAYLNRTLKTIGNSGSSATASSSDRPSVNSDTRTKNTLPSAATREKLTDIFKKIGSNEPEEGLNELYDFTQMYPEMDLSVFLSKTSQFFQTYIKQALKNIAIERARRTKDSSGFASGDGNRLRASMPGPLSELITDASGVDPKVFMNRLAQLRRELGLGGISTTNVDDEPGEPLGATQMDGVENTIRSPALEATLRNMVTPDDAPVQAESSQPESRPTISANELLEIRRRLERIKSGQVA</sequence>
<dbReference type="InterPro" id="IPR048491">
    <property type="entry name" value="XMAP215_CLASP_TOG"/>
</dbReference>